<feature type="compositionally biased region" description="Basic and acidic residues" evidence="1">
    <location>
        <begin position="818"/>
        <end position="827"/>
    </location>
</feature>
<protein>
    <submittedName>
        <fullName evidence="2">Uncharacterized protein</fullName>
    </submittedName>
</protein>
<name>A0ABR3IJQ4_LOXSC</name>
<gene>
    <name evidence="2" type="ORF">ABMA27_006606</name>
</gene>
<feature type="region of interest" description="Disordered" evidence="1">
    <location>
        <begin position="480"/>
        <end position="544"/>
    </location>
</feature>
<feature type="compositionally biased region" description="Basic and acidic residues" evidence="1">
    <location>
        <begin position="517"/>
        <end position="527"/>
    </location>
</feature>
<feature type="compositionally biased region" description="Basic and acidic residues" evidence="1">
    <location>
        <begin position="680"/>
        <end position="698"/>
    </location>
</feature>
<keyword evidence="3" id="KW-1185">Reference proteome</keyword>
<dbReference type="EMBL" id="JBEUOH010000002">
    <property type="protein sequence ID" value="KAL0901321.1"/>
    <property type="molecule type" value="Genomic_DNA"/>
</dbReference>
<dbReference type="Proteomes" id="UP001549920">
    <property type="component" value="Unassembled WGS sequence"/>
</dbReference>
<feature type="region of interest" description="Disordered" evidence="1">
    <location>
        <begin position="817"/>
        <end position="837"/>
    </location>
</feature>
<feature type="compositionally biased region" description="Basic and acidic residues" evidence="1">
    <location>
        <begin position="480"/>
        <end position="497"/>
    </location>
</feature>
<comment type="caution">
    <text evidence="2">The sequence shown here is derived from an EMBL/GenBank/DDBJ whole genome shotgun (WGS) entry which is preliminary data.</text>
</comment>
<feature type="region of interest" description="Disordered" evidence="1">
    <location>
        <begin position="77"/>
        <end position="112"/>
    </location>
</feature>
<accession>A0ABR3IJQ4</accession>
<evidence type="ECO:0000313" key="2">
    <source>
        <dbReference type="EMBL" id="KAL0901321.1"/>
    </source>
</evidence>
<feature type="compositionally biased region" description="Basic residues" evidence="1">
    <location>
        <begin position="77"/>
        <end position="86"/>
    </location>
</feature>
<proteinExistence type="predicted"/>
<feature type="region of interest" description="Disordered" evidence="1">
    <location>
        <begin position="680"/>
        <end position="705"/>
    </location>
</feature>
<feature type="compositionally biased region" description="Polar residues" evidence="1">
    <location>
        <begin position="87"/>
        <end position="98"/>
    </location>
</feature>
<evidence type="ECO:0000313" key="3">
    <source>
        <dbReference type="Proteomes" id="UP001549920"/>
    </source>
</evidence>
<organism evidence="2 3">
    <name type="scientific">Loxostege sticticalis</name>
    <name type="common">Beet webworm moth</name>
    <dbReference type="NCBI Taxonomy" id="481309"/>
    <lineage>
        <taxon>Eukaryota</taxon>
        <taxon>Metazoa</taxon>
        <taxon>Ecdysozoa</taxon>
        <taxon>Arthropoda</taxon>
        <taxon>Hexapoda</taxon>
        <taxon>Insecta</taxon>
        <taxon>Pterygota</taxon>
        <taxon>Neoptera</taxon>
        <taxon>Endopterygota</taxon>
        <taxon>Lepidoptera</taxon>
        <taxon>Glossata</taxon>
        <taxon>Ditrysia</taxon>
        <taxon>Pyraloidea</taxon>
        <taxon>Crambidae</taxon>
        <taxon>Pyraustinae</taxon>
        <taxon>Loxostege</taxon>
    </lineage>
</organism>
<sequence length="984" mass="112712">MNEEETYENCDLHSMASNQLDFVDNWVNLTVEKEVLRGSKLREEKPRSYSPQDEYEVVNINLVRSPCADMNKLSRYRKRSPGRTKVKNVSCSPRSNSPFIGPKLPKSRGYTQQTVYSRPNSASAKAKRVRRCPMRIAELAVPTKRQCIDTWRNKYDVLPSFMVERLRQQVMDEKPVVQIKEAISCFKRKPRSVKRSNKQIIRDSKLKNERMDEIRALCVFFANRIGQRLITPQNLQLTPELQKISKVVTGELTMIVKNRKKCDLDEVANRIIQADIADKIAIWIAMILEDTSYKILEEDLRVKKHSERDVKEESLLTVIEKILHCGKNTELEEEEGPVLDFLDDLIDNVMTICEPQVNDIEEIDNVSEATSKGTQNSNITYNTGDDTIRIINDVVPEIEGIELNINDHIRGELQNIVDSVIPEADQGYENKDDLEKTEPNQTDFTSEHIDLLPEAPGNAELTSYKPVQNETDLALEDVIDSDKNSFEDGTDDPKPGIDNDSEDTSKPVQSDTDVPLEADKPDIENVKTSDVLSDEGSLDDKNKKVKFSEVQMDGDDTRTVESNSEGHQRERLSWHSSIDIHDIVFAPPNDHLLSDADELWPDDITTPVLKPSASVSRSITSLGKILERDEKLQPDEDAEDMQHTELEIATHDDRNNSQTAEQLEIVHNLLVNLQEDKIAAPIKDESKPDSTHESKPEDITEETTSSITTIKTTVEKTMADKTVEALRCVCDVTPETERLIIDSSTSPIKIAIDDDSIKQKQAIAIRTDKQLTEKDIKNLESDTNVIYEAVQQKMRSSYAIAQPKHDYKVHANTAPSWLRHDHGKGEPSEDSFLGSKSKDKLKDTEIRNWCKDLDRIYVNLEMWNDWIDSTCRNVLHLKQKREMCSCAPNARRKDARDWITLKKNIDKDAVLWTKLNQKAHERLKFYKRKSKYRSTEVLNINEDKETVLKTLQEIDRLCLWMHRAIVSTEYCVLCDCKNNTKRKV</sequence>
<reference evidence="2 3" key="1">
    <citation type="submission" date="2024-06" db="EMBL/GenBank/DDBJ databases">
        <title>A chromosome-level genome assembly of beet webworm, Loxostege sticticalis.</title>
        <authorList>
            <person name="Zhang Y."/>
        </authorList>
    </citation>
    <scope>NUCLEOTIDE SEQUENCE [LARGE SCALE GENOMIC DNA]</scope>
    <source>
        <strain evidence="2">AQ026</strain>
        <tissue evidence="2">Whole body</tissue>
    </source>
</reference>
<evidence type="ECO:0000256" key="1">
    <source>
        <dbReference type="SAM" id="MobiDB-lite"/>
    </source>
</evidence>